<comment type="similarity">
    <text evidence="1">Belongs to the low molecular weight phosphotyrosine protein phosphatase family.</text>
</comment>
<accession>A0A5C7F8G2</accession>
<dbReference type="PANTHER" id="PTHR11717">
    <property type="entry name" value="LOW MOLECULAR WEIGHT PROTEIN TYROSINE PHOSPHATASE"/>
    <property type="match status" value="1"/>
</dbReference>
<dbReference type="RefSeq" id="WP_147802735.1">
    <property type="nucleotide sequence ID" value="NZ_CP144914.1"/>
</dbReference>
<organism evidence="6 7">
    <name type="scientific">Alkalicoccus halolimnae</name>
    <dbReference type="NCBI Taxonomy" id="1667239"/>
    <lineage>
        <taxon>Bacteria</taxon>
        <taxon>Bacillati</taxon>
        <taxon>Bacillota</taxon>
        <taxon>Bacilli</taxon>
        <taxon>Bacillales</taxon>
        <taxon>Bacillaceae</taxon>
        <taxon>Alkalicoccus</taxon>
    </lineage>
</organism>
<evidence type="ECO:0000256" key="4">
    <source>
        <dbReference type="PIRSR" id="PIRSR617867-1"/>
    </source>
</evidence>
<keyword evidence="3" id="KW-0904">Protein phosphatase</keyword>
<dbReference type="CDD" id="cd16344">
    <property type="entry name" value="LMWPAP"/>
    <property type="match status" value="1"/>
</dbReference>
<dbReference type="Proteomes" id="UP000321816">
    <property type="component" value="Chromosome"/>
</dbReference>
<evidence type="ECO:0000313" key="7">
    <source>
        <dbReference type="Proteomes" id="UP000321816"/>
    </source>
</evidence>
<dbReference type="PRINTS" id="PR00719">
    <property type="entry name" value="LMWPTPASE"/>
</dbReference>
<dbReference type="InterPro" id="IPR050438">
    <property type="entry name" value="LMW_PTPase"/>
</dbReference>
<evidence type="ECO:0000259" key="5">
    <source>
        <dbReference type="SMART" id="SM00226"/>
    </source>
</evidence>
<evidence type="ECO:0000256" key="2">
    <source>
        <dbReference type="ARBA" id="ARBA00022801"/>
    </source>
</evidence>
<evidence type="ECO:0000313" key="6">
    <source>
        <dbReference type="EMBL" id="WWD79799.1"/>
    </source>
</evidence>
<feature type="domain" description="Phosphotyrosine protein phosphatase I" evidence="5">
    <location>
        <begin position="2"/>
        <end position="209"/>
    </location>
</feature>
<dbReference type="PANTHER" id="PTHR11717:SF31">
    <property type="entry name" value="LOW MOLECULAR WEIGHT PROTEIN-TYROSINE-PHOSPHATASE ETP-RELATED"/>
    <property type="match status" value="1"/>
</dbReference>
<dbReference type="EMBL" id="CP144914">
    <property type="protein sequence ID" value="WWD79799.1"/>
    <property type="molecule type" value="Genomic_DNA"/>
</dbReference>
<proteinExistence type="inferred from homology"/>
<dbReference type="InterPro" id="IPR017867">
    <property type="entry name" value="Tyr_phospatase_low_mol_wt"/>
</dbReference>
<dbReference type="Pfam" id="PF01451">
    <property type="entry name" value="LMWPc"/>
    <property type="match status" value="1"/>
</dbReference>
<protein>
    <submittedName>
        <fullName evidence="6">Low molecular weight protein arginine phosphatase</fullName>
    </submittedName>
</protein>
<keyword evidence="2" id="KW-0378">Hydrolase</keyword>
<feature type="active site" evidence="4">
    <location>
        <position position="14"/>
    </location>
</feature>
<evidence type="ECO:0000256" key="3">
    <source>
        <dbReference type="ARBA" id="ARBA00022912"/>
    </source>
</evidence>
<name>A0A5C7F8G2_9BACI</name>
<reference evidence="6 7" key="1">
    <citation type="submission" date="2024-01" db="EMBL/GenBank/DDBJ databases">
        <title>Complete Genome Sequence of Alkalicoccus halolimnae BZ-SZ-XJ29T, a Moderately Halophilic Bacterium Isolated from a Salt Lake.</title>
        <authorList>
            <person name="Zhao B."/>
        </authorList>
    </citation>
    <scope>NUCLEOTIDE SEQUENCE [LARGE SCALE GENOMIC DNA]</scope>
    <source>
        <strain evidence="6 7">BZ-SZ-XJ29</strain>
    </source>
</reference>
<dbReference type="AlphaFoldDB" id="A0A5C7F8G2"/>
<keyword evidence="7" id="KW-1185">Reference proteome</keyword>
<evidence type="ECO:0000256" key="1">
    <source>
        <dbReference type="ARBA" id="ARBA00011063"/>
    </source>
</evidence>
<sequence>MDKVLFICTGNTCRSPMAEAIFHEKRTSERLVAKSAGVQASPGMPMSEGARQAIARHGLMESHQSEPVTEDMLQWSDLILTMTEAHKQTVIEKFPDRAAQVHTLKEYVLDDETNLRKIEELKSHRAQMEIKKAKFIVEKQEQMEKAVELNREELEKELLGEIEPHQRAVERIEWDLPSMDIRDPFGGDESIYEATYQEMEEAIIRLIRKINPNPERHDA</sequence>
<dbReference type="SUPFAM" id="SSF52788">
    <property type="entry name" value="Phosphotyrosine protein phosphatases I"/>
    <property type="match status" value="1"/>
</dbReference>
<dbReference type="InterPro" id="IPR036196">
    <property type="entry name" value="Ptyr_pPase_sf"/>
</dbReference>
<dbReference type="Gene3D" id="3.40.50.2300">
    <property type="match status" value="1"/>
</dbReference>
<dbReference type="KEGG" id="ahal:FTX54_015600"/>
<dbReference type="SMART" id="SM00226">
    <property type="entry name" value="LMWPc"/>
    <property type="match status" value="1"/>
</dbReference>
<dbReference type="GO" id="GO:0004725">
    <property type="term" value="F:protein tyrosine phosphatase activity"/>
    <property type="evidence" value="ECO:0007669"/>
    <property type="project" value="InterPro"/>
</dbReference>
<dbReference type="InterPro" id="IPR023485">
    <property type="entry name" value="Ptyr_pPase"/>
</dbReference>
<dbReference type="OrthoDB" id="9784339at2"/>
<feature type="active site" description="Nucleophile" evidence="4">
    <location>
        <position position="8"/>
    </location>
</feature>
<gene>
    <name evidence="6" type="ORF">FTX54_015600</name>
</gene>